<dbReference type="EMBL" id="SHKL01000001">
    <property type="protein sequence ID" value="RZT87224.1"/>
    <property type="molecule type" value="Genomic_DNA"/>
</dbReference>
<accession>A0A4Q7V195</accession>
<reference evidence="1 2" key="1">
    <citation type="submission" date="2019-02" db="EMBL/GenBank/DDBJ databases">
        <title>Sequencing the genomes of 1000 actinobacteria strains.</title>
        <authorList>
            <person name="Klenk H.-P."/>
        </authorList>
    </citation>
    <scope>NUCLEOTIDE SEQUENCE [LARGE SCALE GENOMIC DNA]</scope>
    <source>
        <strain evidence="1 2">DSM 45779</strain>
    </source>
</reference>
<protein>
    <submittedName>
        <fullName evidence="1">Uncharacterized protein</fullName>
    </submittedName>
</protein>
<sequence>MTTPTRHQLEHLARLARAVRDCPEILALYPGPTGRIASTTATGRVVGLLVQGRCLIVGVVPRPGIPPEQVVTAVRNAVRPLVPAPMAVSVVVSSPQSTGR</sequence>
<organism evidence="1 2">
    <name type="scientific">Pseudonocardia sediminis</name>
    <dbReference type="NCBI Taxonomy" id="1397368"/>
    <lineage>
        <taxon>Bacteria</taxon>
        <taxon>Bacillati</taxon>
        <taxon>Actinomycetota</taxon>
        <taxon>Actinomycetes</taxon>
        <taxon>Pseudonocardiales</taxon>
        <taxon>Pseudonocardiaceae</taxon>
        <taxon>Pseudonocardia</taxon>
    </lineage>
</organism>
<evidence type="ECO:0000313" key="1">
    <source>
        <dbReference type="EMBL" id="RZT87224.1"/>
    </source>
</evidence>
<dbReference type="RefSeq" id="WP_130291405.1">
    <property type="nucleotide sequence ID" value="NZ_SHKL01000001.1"/>
</dbReference>
<dbReference type="AlphaFoldDB" id="A0A4Q7V195"/>
<name>A0A4Q7V195_PSEST</name>
<proteinExistence type="predicted"/>
<gene>
    <name evidence="1" type="ORF">EV383_4134</name>
</gene>
<dbReference type="OrthoDB" id="154497at2070"/>
<comment type="caution">
    <text evidence="1">The sequence shown here is derived from an EMBL/GenBank/DDBJ whole genome shotgun (WGS) entry which is preliminary data.</text>
</comment>
<dbReference type="Proteomes" id="UP000291591">
    <property type="component" value="Unassembled WGS sequence"/>
</dbReference>
<keyword evidence="2" id="KW-1185">Reference proteome</keyword>
<evidence type="ECO:0000313" key="2">
    <source>
        <dbReference type="Proteomes" id="UP000291591"/>
    </source>
</evidence>